<sequence>MKSQYAPSQEYLLEMQPDLIIGWSHHFSSSELGDVKAWHKRNIGTYVMPSTLPKAKPTLETAVYASINGIGRIFGIQEKTDQYLDNYKLRVARIETAVKNIEKRKTVIILQDHPNGTFSLYDSSYLISTIVDIAGGKNLAQNPASFVGAEKVLAFDPDFIIFVSYNNKDITKDLTDEEAASQLKGIKELQSMRAIRDGNIINLPFFTVNNGGIRTIDAIEKIAKNLYPEKI</sequence>
<organism evidence="2">
    <name type="scientific">bioreactor metagenome</name>
    <dbReference type="NCBI Taxonomy" id="1076179"/>
    <lineage>
        <taxon>unclassified sequences</taxon>
        <taxon>metagenomes</taxon>
        <taxon>ecological metagenomes</taxon>
    </lineage>
</organism>
<reference evidence="2" key="1">
    <citation type="submission" date="2019-08" db="EMBL/GenBank/DDBJ databases">
        <authorList>
            <person name="Kucharzyk K."/>
            <person name="Murdoch R.W."/>
            <person name="Higgins S."/>
            <person name="Loffler F."/>
        </authorList>
    </citation>
    <scope>NUCLEOTIDE SEQUENCE</scope>
</reference>
<dbReference type="PANTHER" id="PTHR30535:SF7">
    <property type="entry name" value="IRON(III) DICITRATE-BINDING PROTEIN"/>
    <property type="match status" value="1"/>
</dbReference>
<dbReference type="AlphaFoldDB" id="A0A645EIV9"/>
<protein>
    <recommendedName>
        <fullName evidence="1">Fe/B12 periplasmic-binding domain-containing protein</fullName>
    </recommendedName>
</protein>
<dbReference type="Pfam" id="PF01497">
    <property type="entry name" value="Peripla_BP_2"/>
    <property type="match status" value="1"/>
</dbReference>
<gene>
    <name evidence="2" type="ORF">SDC9_148279</name>
</gene>
<proteinExistence type="predicted"/>
<feature type="domain" description="Fe/B12 periplasmic-binding" evidence="1">
    <location>
        <begin position="1"/>
        <end position="230"/>
    </location>
</feature>
<dbReference type="Gene3D" id="3.40.50.1980">
    <property type="entry name" value="Nitrogenase molybdenum iron protein domain"/>
    <property type="match status" value="2"/>
</dbReference>
<comment type="caution">
    <text evidence="2">The sequence shown here is derived from an EMBL/GenBank/DDBJ whole genome shotgun (WGS) entry which is preliminary data.</text>
</comment>
<dbReference type="SUPFAM" id="SSF53807">
    <property type="entry name" value="Helical backbone' metal receptor"/>
    <property type="match status" value="1"/>
</dbReference>
<dbReference type="PANTHER" id="PTHR30535">
    <property type="entry name" value="VITAMIN B12-BINDING PROTEIN"/>
    <property type="match status" value="1"/>
</dbReference>
<dbReference type="EMBL" id="VSSQ01047097">
    <property type="protein sequence ID" value="MPN01079.1"/>
    <property type="molecule type" value="Genomic_DNA"/>
</dbReference>
<dbReference type="InterPro" id="IPR002491">
    <property type="entry name" value="ABC_transptr_periplasmic_BD"/>
</dbReference>
<accession>A0A645EIV9</accession>
<evidence type="ECO:0000259" key="1">
    <source>
        <dbReference type="PROSITE" id="PS50983"/>
    </source>
</evidence>
<name>A0A645EIV9_9ZZZZ</name>
<evidence type="ECO:0000313" key="2">
    <source>
        <dbReference type="EMBL" id="MPN01079.1"/>
    </source>
</evidence>
<dbReference type="InterPro" id="IPR050902">
    <property type="entry name" value="ABC_Transporter_SBP"/>
</dbReference>
<dbReference type="PROSITE" id="PS50983">
    <property type="entry name" value="FE_B12_PBP"/>
    <property type="match status" value="1"/>
</dbReference>